<evidence type="ECO:0000313" key="1">
    <source>
        <dbReference type="EMBL" id="TPW33915.1"/>
    </source>
</evidence>
<evidence type="ECO:0008006" key="3">
    <source>
        <dbReference type="Google" id="ProtNLM"/>
    </source>
</evidence>
<accession>A0A506UKS0</accession>
<name>A0A506UKS0_9PROT</name>
<reference evidence="1 2" key="1">
    <citation type="submission" date="2019-03" db="EMBL/GenBank/DDBJ databases">
        <title>The complete genome sequence of Neokomagataea sp. Jb2 NBRC113641.</title>
        <authorList>
            <person name="Chua K.-O."/>
            <person name="Chan K.-G."/>
            <person name="See-Too W.-S."/>
        </authorList>
    </citation>
    <scope>NUCLEOTIDE SEQUENCE [LARGE SCALE GENOMIC DNA]</scope>
    <source>
        <strain evidence="1 2">Jb2</strain>
    </source>
</reference>
<gene>
    <name evidence="1" type="ORF">E3202_04820</name>
</gene>
<dbReference type="RefSeq" id="WP_165600619.1">
    <property type="nucleotide sequence ID" value="NZ_SORZ01000002.1"/>
</dbReference>
<dbReference type="AlphaFoldDB" id="A0A506UKS0"/>
<evidence type="ECO:0000313" key="2">
    <source>
        <dbReference type="Proteomes" id="UP000315037"/>
    </source>
</evidence>
<keyword evidence="2" id="KW-1185">Reference proteome</keyword>
<organism evidence="1 2">
    <name type="scientific">Oecophyllibacter saccharovorans</name>
    <dbReference type="NCBI Taxonomy" id="2558360"/>
    <lineage>
        <taxon>Bacteria</taxon>
        <taxon>Pseudomonadati</taxon>
        <taxon>Pseudomonadota</taxon>
        <taxon>Alphaproteobacteria</taxon>
        <taxon>Acetobacterales</taxon>
        <taxon>Acetobacteraceae</taxon>
        <taxon>Oecophyllibacter</taxon>
    </lineage>
</organism>
<dbReference type="Proteomes" id="UP000315037">
    <property type="component" value="Unassembled WGS sequence"/>
</dbReference>
<proteinExistence type="predicted"/>
<comment type="caution">
    <text evidence="1">The sequence shown here is derived from an EMBL/GenBank/DDBJ whole genome shotgun (WGS) entry which is preliminary data.</text>
</comment>
<protein>
    <recommendedName>
        <fullName evidence="3">DUF2946 domain-containing protein</fullName>
    </recommendedName>
</protein>
<dbReference type="EMBL" id="SORZ01000002">
    <property type="protein sequence ID" value="TPW33915.1"/>
    <property type="molecule type" value="Genomic_DNA"/>
</dbReference>
<sequence>MNRAQYRGALKLCSVLTVALLFLLQLAFHTALQPGEHPRAAMLRLTGWDIAPTSAPYPHTAVSLGHTMTMHSPGVCTERKAHTGPDKDKTCPLCPLLEHVLLALTPLLLAISVAGSVQWLRFLPSVPRGPPEFQHAPCPPGRGPPALRTSLCTGARPVLRFPACVFS</sequence>